<dbReference type="InterPro" id="IPR050417">
    <property type="entry name" value="Sugar_Epim/Isomerase"/>
</dbReference>
<proteinExistence type="predicted"/>
<comment type="caution">
    <text evidence="3">The sequence shown here is derived from an EMBL/GenBank/DDBJ whole genome shotgun (WGS) entry which is preliminary data.</text>
</comment>
<dbReference type="SUPFAM" id="SSF51658">
    <property type="entry name" value="Xylose isomerase-like"/>
    <property type="match status" value="1"/>
</dbReference>
<evidence type="ECO:0000313" key="3">
    <source>
        <dbReference type="EMBL" id="MCH5597715.1"/>
    </source>
</evidence>
<dbReference type="EMBL" id="JAKWBL010000001">
    <property type="protein sequence ID" value="MCH5597715.1"/>
    <property type="molecule type" value="Genomic_DNA"/>
</dbReference>
<sequence length="228" mass="25473">MQPDSLYTIAKNISNPEVKISAINVFIPGSIKTTGPEVNEQRIINYAETVFKRARELKIPLVVFGSGASRMIPEGFSKDSAFKQFVSIGKKLAPLAAKYNIVLALESQNKLECNFLNTVAECIEVARAVNHPNYKICVDIYHMMRENEPASVIIDGGSLVYHCDIGEKETRSAPGVAGDDFTPYFKAFQKIGYKGKIALECRFKDLETELPLAKKTIEEQWKKALHQD</sequence>
<accession>A0ABS9SHB1</accession>
<dbReference type="Proteomes" id="UP001202248">
    <property type="component" value="Unassembled WGS sequence"/>
</dbReference>
<evidence type="ECO:0000259" key="2">
    <source>
        <dbReference type="Pfam" id="PF01261"/>
    </source>
</evidence>
<dbReference type="Pfam" id="PF01261">
    <property type="entry name" value="AP_endonuc_2"/>
    <property type="match status" value="1"/>
</dbReference>
<protein>
    <submittedName>
        <fullName evidence="3">Sugar phosphate isomerase/epimerase</fullName>
    </submittedName>
</protein>
<keyword evidence="4" id="KW-1185">Reference proteome</keyword>
<dbReference type="Gene3D" id="3.20.20.150">
    <property type="entry name" value="Divalent-metal-dependent TIM barrel enzymes"/>
    <property type="match status" value="1"/>
</dbReference>
<keyword evidence="1 3" id="KW-0413">Isomerase</keyword>
<evidence type="ECO:0000256" key="1">
    <source>
        <dbReference type="ARBA" id="ARBA00023235"/>
    </source>
</evidence>
<dbReference type="InterPro" id="IPR013022">
    <property type="entry name" value="Xyl_isomerase-like_TIM-brl"/>
</dbReference>
<dbReference type="PANTHER" id="PTHR43489:SF7">
    <property type="entry name" value="3-DEHYDRO-D-GULOSIDE 4-EPIMERASE-RELATED"/>
    <property type="match status" value="1"/>
</dbReference>
<evidence type="ECO:0000313" key="4">
    <source>
        <dbReference type="Proteomes" id="UP001202248"/>
    </source>
</evidence>
<reference evidence="3 4" key="1">
    <citation type="submission" date="2022-02" db="EMBL/GenBank/DDBJ databases">
        <authorList>
            <person name="Min J."/>
        </authorList>
    </citation>
    <scope>NUCLEOTIDE SEQUENCE [LARGE SCALE GENOMIC DNA]</scope>
    <source>
        <strain evidence="3 4">GR10-1</strain>
    </source>
</reference>
<feature type="domain" description="Xylose isomerase-like TIM barrel" evidence="2">
    <location>
        <begin position="8"/>
        <end position="208"/>
    </location>
</feature>
<name>A0ABS9SHB1_9BACT</name>
<dbReference type="GO" id="GO:0016853">
    <property type="term" value="F:isomerase activity"/>
    <property type="evidence" value="ECO:0007669"/>
    <property type="project" value="UniProtKB-KW"/>
</dbReference>
<dbReference type="InterPro" id="IPR036237">
    <property type="entry name" value="Xyl_isomerase-like_sf"/>
</dbReference>
<gene>
    <name evidence="3" type="ORF">MKP09_07250</name>
</gene>
<organism evidence="3 4">
    <name type="scientific">Niabella ginsengisoli</name>
    <dbReference type="NCBI Taxonomy" id="522298"/>
    <lineage>
        <taxon>Bacteria</taxon>
        <taxon>Pseudomonadati</taxon>
        <taxon>Bacteroidota</taxon>
        <taxon>Chitinophagia</taxon>
        <taxon>Chitinophagales</taxon>
        <taxon>Chitinophagaceae</taxon>
        <taxon>Niabella</taxon>
    </lineage>
</organism>
<dbReference type="PANTHER" id="PTHR43489">
    <property type="entry name" value="ISOMERASE"/>
    <property type="match status" value="1"/>
</dbReference>